<gene>
    <name evidence="1" type="ORF">MPNT_280018</name>
</gene>
<dbReference type="Proteomes" id="UP000663859">
    <property type="component" value="Unassembled WGS sequence"/>
</dbReference>
<evidence type="ECO:0000313" key="1">
    <source>
        <dbReference type="EMBL" id="CAF0698537.1"/>
    </source>
</evidence>
<keyword evidence="2" id="KW-1185">Reference proteome</keyword>
<accession>A0A8J2BIU2</accession>
<sequence>MGGRPRVTQRLLVIEQKLFLANPWRFSLGAQWVCGSSLDHRLVEENANASDRERSSAMVTHFPLLNFLSGTT</sequence>
<reference evidence="1" key="1">
    <citation type="submission" date="2021-02" db="EMBL/GenBank/DDBJ databases">
        <authorList>
            <person name="Cremers G."/>
            <person name="Picone N."/>
        </authorList>
    </citation>
    <scope>NUCLEOTIDE SEQUENCE</scope>
    <source>
        <strain evidence="1">PQ17</strain>
    </source>
</reference>
<dbReference type="RefSeq" id="WP_174583327.1">
    <property type="nucleotide sequence ID" value="NZ_CAJNOB010000021.1"/>
</dbReference>
<dbReference type="EMBL" id="CAJNOB010000021">
    <property type="protein sequence ID" value="CAF0698537.1"/>
    <property type="molecule type" value="Genomic_DNA"/>
</dbReference>
<organism evidence="1 2">
    <name type="scientific">Candidatus Methylacidithermus pantelleriae</name>
    <dbReference type="NCBI Taxonomy" id="2744239"/>
    <lineage>
        <taxon>Bacteria</taxon>
        <taxon>Pseudomonadati</taxon>
        <taxon>Verrucomicrobiota</taxon>
        <taxon>Methylacidiphilae</taxon>
        <taxon>Methylacidiphilales</taxon>
        <taxon>Methylacidiphilaceae</taxon>
        <taxon>Candidatus Methylacidithermus</taxon>
    </lineage>
</organism>
<comment type="caution">
    <text evidence="1">The sequence shown here is derived from an EMBL/GenBank/DDBJ whole genome shotgun (WGS) entry which is preliminary data.</text>
</comment>
<evidence type="ECO:0000313" key="2">
    <source>
        <dbReference type="Proteomes" id="UP000663859"/>
    </source>
</evidence>
<protein>
    <submittedName>
        <fullName evidence="1">Uncharacterized protein</fullName>
    </submittedName>
</protein>
<dbReference type="AlphaFoldDB" id="A0A8J2BIU2"/>
<proteinExistence type="predicted"/>
<name>A0A8J2BIU2_9BACT</name>